<name>A0AAQ4DF86_AMBAM</name>
<reference evidence="1 2" key="1">
    <citation type="journal article" date="2023" name="Arcadia Sci">
        <title>De novo assembly of a long-read Amblyomma americanum tick genome.</title>
        <authorList>
            <person name="Chou S."/>
            <person name="Poskanzer K.E."/>
            <person name="Rollins M."/>
            <person name="Thuy-Boun P.S."/>
        </authorList>
    </citation>
    <scope>NUCLEOTIDE SEQUENCE [LARGE SCALE GENOMIC DNA]</scope>
    <source>
        <strain evidence="1">F_SG_1</strain>
        <tissue evidence="1">Salivary glands</tissue>
    </source>
</reference>
<gene>
    <name evidence="1" type="ORF">V5799_027608</name>
</gene>
<proteinExistence type="predicted"/>
<organism evidence="1 2">
    <name type="scientific">Amblyomma americanum</name>
    <name type="common">Lone star tick</name>
    <dbReference type="NCBI Taxonomy" id="6943"/>
    <lineage>
        <taxon>Eukaryota</taxon>
        <taxon>Metazoa</taxon>
        <taxon>Ecdysozoa</taxon>
        <taxon>Arthropoda</taxon>
        <taxon>Chelicerata</taxon>
        <taxon>Arachnida</taxon>
        <taxon>Acari</taxon>
        <taxon>Parasitiformes</taxon>
        <taxon>Ixodida</taxon>
        <taxon>Ixodoidea</taxon>
        <taxon>Ixodidae</taxon>
        <taxon>Amblyomminae</taxon>
        <taxon>Amblyomma</taxon>
    </lineage>
</organism>
<sequence length="95" mass="10882">MDDELVENNGGPGDVFRVRFSTIVAITSDRLSWFQTNLLSSEPGSRLVMWNTKERLKFMDRPHKVFKAALDALNSEHLSAATRCSRKTPRMRFPV</sequence>
<comment type="caution">
    <text evidence="1">The sequence shown here is derived from an EMBL/GenBank/DDBJ whole genome shotgun (WGS) entry which is preliminary data.</text>
</comment>
<protein>
    <submittedName>
        <fullName evidence="1">Uncharacterized protein</fullName>
    </submittedName>
</protein>
<accession>A0AAQ4DF86</accession>
<keyword evidence="2" id="KW-1185">Reference proteome</keyword>
<evidence type="ECO:0000313" key="2">
    <source>
        <dbReference type="Proteomes" id="UP001321473"/>
    </source>
</evidence>
<dbReference type="AlphaFoldDB" id="A0AAQ4DF86"/>
<dbReference type="Proteomes" id="UP001321473">
    <property type="component" value="Unassembled WGS sequence"/>
</dbReference>
<evidence type="ECO:0000313" key="1">
    <source>
        <dbReference type="EMBL" id="KAK8761126.1"/>
    </source>
</evidence>
<dbReference type="EMBL" id="JARKHS020031517">
    <property type="protein sequence ID" value="KAK8761126.1"/>
    <property type="molecule type" value="Genomic_DNA"/>
</dbReference>